<evidence type="ECO:0000313" key="2">
    <source>
        <dbReference type="EMBL" id="MDW9250664.1"/>
    </source>
</evidence>
<protein>
    <submittedName>
        <fullName evidence="2">Uncharacterized protein</fullName>
    </submittedName>
</protein>
<feature type="compositionally biased region" description="Basic and acidic residues" evidence="1">
    <location>
        <begin position="67"/>
        <end position="78"/>
    </location>
</feature>
<dbReference type="Proteomes" id="UP001272137">
    <property type="component" value="Unassembled WGS sequence"/>
</dbReference>
<gene>
    <name evidence="2" type="ORF">C7S16_5754</name>
</gene>
<dbReference type="EMBL" id="QXCT01000001">
    <property type="protein sequence ID" value="MDW9250664.1"/>
    <property type="molecule type" value="Genomic_DNA"/>
</dbReference>
<feature type="compositionally biased region" description="Basic residues" evidence="1">
    <location>
        <begin position="36"/>
        <end position="46"/>
    </location>
</feature>
<sequence length="117" mass="12498">MSGSCDAGAVKRDIGRTAFASGRSSPARPPDIAAHAPHRHRRRQRTASRVPAKTTGGPMSFAGRSHPRADHPVSEARRHVSITCRGAVESGDIDEQPEKTARPCVAFSATDRSSRTT</sequence>
<accession>A0AAW9CJA7</accession>
<evidence type="ECO:0000313" key="3">
    <source>
        <dbReference type="Proteomes" id="UP001272137"/>
    </source>
</evidence>
<name>A0AAW9CJA7_BURTH</name>
<organism evidence="2 3">
    <name type="scientific">Burkholderia thailandensis</name>
    <dbReference type="NCBI Taxonomy" id="57975"/>
    <lineage>
        <taxon>Bacteria</taxon>
        <taxon>Pseudomonadati</taxon>
        <taxon>Pseudomonadota</taxon>
        <taxon>Betaproteobacteria</taxon>
        <taxon>Burkholderiales</taxon>
        <taxon>Burkholderiaceae</taxon>
        <taxon>Burkholderia</taxon>
        <taxon>pseudomallei group</taxon>
    </lineage>
</organism>
<reference evidence="2" key="1">
    <citation type="submission" date="2018-08" db="EMBL/GenBank/DDBJ databases">
        <title>Identification of Burkholderia cepacia strains that express a Burkholderia pseudomallei-like capsular polysaccharide.</title>
        <authorList>
            <person name="Burtnick M.N."/>
            <person name="Vongsouvath M."/>
            <person name="Newton P."/>
            <person name="Wuthiekanun V."/>
            <person name="Limmathurotsakul D."/>
            <person name="Brett P.J."/>
            <person name="Chantratita N."/>
            <person name="Dance D.A."/>
        </authorList>
    </citation>
    <scope>NUCLEOTIDE SEQUENCE</scope>
    <source>
        <strain evidence="2">SBXCC001</strain>
    </source>
</reference>
<proteinExistence type="predicted"/>
<comment type="caution">
    <text evidence="2">The sequence shown here is derived from an EMBL/GenBank/DDBJ whole genome shotgun (WGS) entry which is preliminary data.</text>
</comment>
<evidence type="ECO:0000256" key="1">
    <source>
        <dbReference type="SAM" id="MobiDB-lite"/>
    </source>
</evidence>
<feature type="region of interest" description="Disordered" evidence="1">
    <location>
        <begin position="1"/>
        <end position="117"/>
    </location>
</feature>
<dbReference type="AlphaFoldDB" id="A0AAW9CJA7"/>